<evidence type="ECO:0000259" key="8">
    <source>
        <dbReference type="SMART" id="SM00849"/>
    </source>
</evidence>
<keyword evidence="6 7" id="KW-0862">Zinc</keyword>
<evidence type="ECO:0000313" key="10">
    <source>
        <dbReference type="Proteomes" id="UP001431634"/>
    </source>
</evidence>
<feature type="binding site" evidence="7">
    <location>
        <position position="60"/>
    </location>
    <ligand>
        <name>Zn(2+)</name>
        <dbReference type="ChEBI" id="CHEBI:29105"/>
        <label>2</label>
    </ligand>
</feature>
<dbReference type="InterPro" id="IPR035680">
    <property type="entry name" value="Clx_II_MBL"/>
</dbReference>
<dbReference type="EMBL" id="JASBAO010000001">
    <property type="protein sequence ID" value="MDI2090606.1"/>
    <property type="molecule type" value="Genomic_DNA"/>
</dbReference>
<evidence type="ECO:0000256" key="5">
    <source>
        <dbReference type="ARBA" id="ARBA00022801"/>
    </source>
</evidence>
<evidence type="ECO:0000256" key="2">
    <source>
        <dbReference type="ARBA" id="ARBA00004963"/>
    </source>
</evidence>
<dbReference type="RefSeq" id="WP_281447738.1">
    <property type="nucleotide sequence ID" value="NZ_JASBAO010000001.1"/>
</dbReference>
<dbReference type="SMART" id="SM00849">
    <property type="entry name" value="Lactamase_B"/>
    <property type="match status" value="1"/>
</dbReference>
<keyword evidence="5 7" id="KW-0378">Hydrolase</keyword>
<name>A0ABT6Q0G2_9PROT</name>
<evidence type="ECO:0000256" key="1">
    <source>
        <dbReference type="ARBA" id="ARBA00001623"/>
    </source>
</evidence>
<dbReference type="PIRSF" id="PIRSF005457">
    <property type="entry name" value="Glx"/>
    <property type="match status" value="1"/>
</dbReference>
<dbReference type="PANTHER" id="PTHR43705:SF1">
    <property type="entry name" value="HYDROXYACYLGLUTATHIONE HYDROLASE GLOB"/>
    <property type="match status" value="1"/>
</dbReference>
<dbReference type="NCBIfam" id="TIGR03413">
    <property type="entry name" value="GSH_gloB"/>
    <property type="match status" value="1"/>
</dbReference>
<dbReference type="Gene3D" id="3.60.15.10">
    <property type="entry name" value="Ribonuclease Z/Hydroxyacylglutathione hydrolase-like"/>
    <property type="match status" value="1"/>
</dbReference>
<dbReference type="InterPro" id="IPR017782">
    <property type="entry name" value="Hydroxyacylglutathione_Hdrlase"/>
</dbReference>
<evidence type="ECO:0000256" key="4">
    <source>
        <dbReference type="ARBA" id="ARBA00022723"/>
    </source>
</evidence>
<dbReference type="PANTHER" id="PTHR43705">
    <property type="entry name" value="HYDROXYACYLGLUTATHIONE HYDROLASE"/>
    <property type="match status" value="1"/>
</dbReference>
<reference evidence="9" key="1">
    <citation type="submission" date="2023-05" db="EMBL/GenBank/DDBJ databases">
        <title>Whole genome sequence of Commensalibacter sp.</title>
        <authorList>
            <person name="Charoenyingcharoen P."/>
            <person name="Yukphan P."/>
        </authorList>
    </citation>
    <scope>NUCLEOTIDE SEQUENCE</scope>
    <source>
        <strain evidence="9">TBRC 16381</strain>
    </source>
</reference>
<dbReference type="Pfam" id="PF00753">
    <property type="entry name" value="Lactamase_B"/>
    <property type="match status" value="1"/>
</dbReference>
<dbReference type="InterPro" id="IPR001279">
    <property type="entry name" value="Metallo-B-lactamas"/>
</dbReference>
<feature type="binding site" evidence="7">
    <location>
        <position position="136"/>
    </location>
    <ligand>
        <name>Zn(2+)</name>
        <dbReference type="ChEBI" id="CHEBI:29105"/>
        <label>2</label>
    </ligand>
</feature>
<comment type="pathway">
    <text evidence="2 7">Secondary metabolite metabolism; methylglyoxal degradation; (R)-lactate from methylglyoxal: step 2/2.</text>
</comment>
<keyword evidence="4 7" id="KW-0479">Metal-binding</keyword>
<proteinExistence type="inferred from homology"/>
<comment type="function">
    <text evidence="7">Thiolesterase that catalyzes the hydrolysis of S-D-lactoyl-glutathione to form glutathione and D-lactic acid.</text>
</comment>
<evidence type="ECO:0000313" key="9">
    <source>
        <dbReference type="EMBL" id="MDI2090606.1"/>
    </source>
</evidence>
<dbReference type="GO" id="GO:0004416">
    <property type="term" value="F:hydroxyacylglutathione hydrolase activity"/>
    <property type="evidence" value="ECO:0007669"/>
    <property type="project" value="UniProtKB-EC"/>
</dbReference>
<dbReference type="SUPFAM" id="SSF56281">
    <property type="entry name" value="Metallo-hydrolase/oxidoreductase"/>
    <property type="match status" value="1"/>
</dbReference>
<dbReference type="CDD" id="cd07723">
    <property type="entry name" value="hydroxyacylglutathione_hydrolase_MBL-fold"/>
    <property type="match status" value="1"/>
</dbReference>
<feature type="binding site" evidence="7">
    <location>
        <position position="56"/>
    </location>
    <ligand>
        <name>Zn(2+)</name>
        <dbReference type="ChEBI" id="CHEBI:29105"/>
        <label>1</label>
    </ligand>
</feature>
<dbReference type="Proteomes" id="UP001431634">
    <property type="component" value="Unassembled WGS sequence"/>
</dbReference>
<evidence type="ECO:0000256" key="7">
    <source>
        <dbReference type="HAMAP-Rule" id="MF_01374"/>
    </source>
</evidence>
<dbReference type="Pfam" id="PF16123">
    <property type="entry name" value="HAGH_C"/>
    <property type="match status" value="1"/>
</dbReference>
<feature type="binding site" evidence="7">
    <location>
        <position position="174"/>
    </location>
    <ligand>
        <name>Zn(2+)</name>
        <dbReference type="ChEBI" id="CHEBI:29105"/>
        <label>2</label>
    </ligand>
</feature>
<gene>
    <name evidence="7 9" type="primary">gloB</name>
    <name evidence="9" type="ORF">QJV27_04285</name>
</gene>
<dbReference type="InterPro" id="IPR032282">
    <property type="entry name" value="HAGH_C"/>
</dbReference>
<dbReference type="InterPro" id="IPR050110">
    <property type="entry name" value="Glyoxalase_II_hydrolase"/>
</dbReference>
<keyword evidence="10" id="KW-1185">Reference proteome</keyword>
<feature type="domain" description="Metallo-beta-lactamase" evidence="8">
    <location>
        <begin position="13"/>
        <end position="174"/>
    </location>
</feature>
<comment type="catalytic activity">
    <reaction evidence="1 7">
        <text>an S-(2-hydroxyacyl)glutathione + H2O = a 2-hydroxy carboxylate + glutathione + H(+)</text>
        <dbReference type="Rhea" id="RHEA:21864"/>
        <dbReference type="ChEBI" id="CHEBI:15377"/>
        <dbReference type="ChEBI" id="CHEBI:15378"/>
        <dbReference type="ChEBI" id="CHEBI:57925"/>
        <dbReference type="ChEBI" id="CHEBI:58896"/>
        <dbReference type="ChEBI" id="CHEBI:71261"/>
        <dbReference type="EC" id="3.1.2.6"/>
    </reaction>
</comment>
<comment type="similarity">
    <text evidence="3 7">Belongs to the metallo-beta-lactamase superfamily. Glyoxalase II family.</text>
</comment>
<evidence type="ECO:0000256" key="3">
    <source>
        <dbReference type="ARBA" id="ARBA00006759"/>
    </source>
</evidence>
<feature type="binding site" evidence="7">
    <location>
        <position position="136"/>
    </location>
    <ligand>
        <name>Zn(2+)</name>
        <dbReference type="ChEBI" id="CHEBI:29105"/>
        <label>1</label>
    </ligand>
</feature>
<feature type="binding site" evidence="7">
    <location>
        <position position="61"/>
    </location>
    <ligand>
        <name>Zn(2+)</name>
        <dbReference type="ChEBI" id="CHEBI:29105"/>
        <label>2</label>
    </ligand>
</feature>
<comment type="subunit">
    <text evidence="7">Monomer.</text>
</comment>
<protein>
    <recommendedName>
        <fullName evidence="7">Hydroxyacylglutathione hydrolase</fullName>
        <ecNumber evidence="7">3.1.2.6</ecNumber>
    </recommendedName>
    <alternativeName>
        <fullName evidence="7">Glyoxalase II</fullName>
        <shortName evidence="7">Glx II</shortName>
    </alternativeName>
</protein>
<organism evidence="9 10">
    <name type="scientific">Commensalibacter oyaizuii</name>
    <dbReference type="NCBI Taxonomy" id="3043873"/>
    <lineage>
        <taxon>Bacteria</taxon>
        <taxon>Pseudomonadati</taxon>
        <taxon>Pseudomonadota</taxon>
        <taxon>Alphaproteobacteria</taxon>
        <taxon>Acetobacterales</taxon>
        <taxon>Acetobacteraceae</taxon>
    </lineage>
</organism>
<feature type="binding site" evidence="7">
    <location>
        <position position="58"/>
    </location>
    <ligand>
        <name>Zn(2+)</name>
        <dbReference type="ChEBI" id="CHEBI:29105"/>
        <label>1</label>
    </ligand>
</feature>
<accession>A0ABT6Q0G2</accession>
<feature type="binding site" evidence="7">
    <location>
        <position position="117"/>
    </location>
    <ligand>
        <name>Zn(2+)</name>
        <dbReference type="ChEBI" id="CHEBI:29105"/>
        <label>1</label>
    </ligand>
</feature>
<dbReference type="EC" id="3.1.2.6" evidence="7"/>
<dbReference type="HAMAP" id="MF_01374">
    <property type="entry name" value="Glyoxalase_2"/>
    <property type="match status" value="1"/>
</dbReference>
<sequence>MSVVIEPVAFFDTNYAWLLYDNHTKNAVVVDPGDAAPVLKTIKGKGLLLQTILITHFHSDHIGGIEELKKIFQCKVIAPLKEEGKIPAVDQAVRDHDTVSLEVLGVGDAQVIETPGHTLGSICYYIPAIKSVFTGDTLFSMGCGRLFEGTAEQMYHSFERLKVLPDDTLIYCAHEYTQDNARFAASLFPDNRILQKRIEQVQALRKSDDPTLPVLLSEEKQTNPFLIAKTATEFAKYRNIKDHFA</sequence>
<comment type="cofactor">
    <cofactor evidence="7">
        <name>Zn(2+)</name>
        <dbReference type="ChEBI" id="CHEBI:29105"/>
    </cofactor>
    <text evidence="7">Binds 2 Zn(2+) ions per subunit.</text>
</comment>
<comment type="caution">
    <text evidence="9">The sequence shown here is derived from an EMBL/GenBank/DDBJ whole genome shotgun (WGS) entry which is preliminary data.</text>
</comment>
<dbReference type="InterPro" id="IPR036866">
    <property type="entry name" value="RibonucZ/Hydroxyglut_hydro"/>
</dbReference>
<evidence type="ECO:0000256" key="6">
    <source>
        <dbReference type="ARBA" id="ARBA00022833"/>
    </source>
</evidence>